<gene>
    <name evidence="2" type="ORF">G5B36_16985</name>
    <name evidence="1" type="ORF">L0N08_09670</name>
</gene>
<dbReference type="AlphaFoldDB" id="A0AAX1SQ39"/>
<dbReference type="Proteomes" id="UP001299608">
    <property type="component" value="Unassembled WGS sequence"/>
</dbReference>
<name>A0AAX1SQ39_9FIRM</name>
<reference evidence="1" key="3">
    <citation type="submission" date="2022-01" db="EMBL/GenBank/DDBJ databases">
        <title>Collection of gut derived symbiotic bacterial strains cultured from healthy donors.</title>
        <authorList>
            <person name="Lin H."/>
            <person name="Kohout C."/>
            <person name="Waligurski E."/>
            <person name="Pamer E.G."/>
        </authorList>
    </citation>
    <scope>NUCLEOTIDE SEQUENCE</scope>
    <source>
        <strain evidence="1">DFI.6.55</strain>
    </source>
</reference>
<proteinExistence type="predicted"/>
<dbReference type="Pfam" id="PF20648">
    <property type="entry name" value="DUF6809"/>
    <property type="match status" value="1"/>
</dbReference>
<reference evidence="2" key="2">
    <citation type="submission" date="2020-02" db="EMBL/GenBank/DDBJ databases">
        <authorList>
            <person name="Littmann E."/>
            <person name="Sorbara M."/>
        </authorList>
    </citation>
    <scope>NUCLEOTIDE SEQUENCE</scope>
    <source>
        <strain evidence="2">MSK.1.17</strain>
    </source>
</reference>
<evidence type="ECO:0000313" key="2">
    <source>
        <dbReference type="EMBL" id="NSJ50383.1"/>
    </source>
</evidence>
<dbReference type="EMBL" id="JAAITT010000025">
    <property type="protein sequence ID" value="NSJ50383.1"/>
    <property type="molecule type" value="Genomic_DNA"/>
</dbReference>
<comment type="caution">
    <text evidence="1">The sequence shown here is derived from an EMBL/GenBank/DDBJ whole genome shotgun (WGS) entry which is preliminary data.</text>
</comment>
<evidence type="ECO:0000313" key="3">
    <source>
        <dbReference type="Proteomes" id="UP000669239"/>
    </source>
</evidence>
<dbReference type="Proteomes" id="UP000669239">
    <property type="component" value="Unassembled WGS sequence"/>
</dbReference>
<dbReference type="InterPro" id="IPR049215">
    <property type="entry name" value="DUF6809"/>
</dbReference>
<evidence type="ECO:0000313" key="4">
    <source>
        <dbReference type="Proteomes" id="UP001299608"/>
    </source>
</evidence>
<protein>
    <recommendedName>
        <fullName evidence="5">TipAS antibiotic-recognition domain-containing protein</fullName>
    </recommendedName>
</protein>
<keyword evidence="3" id="KW-1185">Reference proteome</keyword>
<dbReference type="EMBL" id="JAKNGE010000010">
    <property type="protein sequence ID" value="MCG4745676.1"/>
    <property type="molecule type" value="Genomic_DNA"/>
</dbReference>
<evidence type="ECO:0000313" key="1">
    <source>
        <dbReference type="EMBL" id="MCG4745676.1"/>
    </source>
</evidence>
<evidence type="ECO:0008006" key="5">
    <source>
        <dbReference type="Google" id="ProtNLM"/>
    </source>
</evidence>
<dbReference type="RefSeq" id="WP_117555517.1">
    <property type="nucleotide sequence ID" value="NZ_CAXTHN010000016.1"/>
</dbReference>
<organism evidence="1 4">
    <name type="scientific">Enterocloster aldenensis</name>
    <dbReference type="NCBI Taxonomy" id="358742"/>
    <lineage>
        <taxon>Bacteria</taxon>
        <taxon>Bacillati</taxon>
        <taxon>Bacillota</taxon>
        <taxon>Clostridia</taxon>
        <taxon>Lachnospirales</taxon>
        <taxon>Lachnospiraceae</taxon>
        <taxon>Enterocloster</taxon>
    </lineage>
</organism>
<sequence length="94" mass="10786">MGRILNMLYTGDLHPADCAMQDSAEYQAMCRESLKEVERFTEKLDAGMKAEFDCLMEHYLELTYLEKSETFCQGFRLGAGIMCEVFSENGREHA</sequence>
<reference evidence="2 3" key="1">
    <citation type="journal article" date="2020" name="Cell Host Microbe">
        <title>Functional and Genomic Variation between Human-Derived Isolates of Lachnospiraceae Reveals Inter- and Intra-Species Diversity.</title>
        <authorList>
            <person name="Sorbara M.T."/>
            <person name="Littmann E.R."/>
            <person name="Fontana E."/>
            <person name="Moody T.U."/>
            <person name="Kohout C.E."/>
            <person name="Gjonbalaj M."/>
            <person name="Eaton V."/>
            <person name="Seok R."/>
            <person name="Leiner I.M."/>
            <person name="Pamer E.G."/>
        </authorList>
    </citation>
    <scope>NUCLEOTIDE SEQUENCE [LARGE SCALE GENOMIC DNA]</scope>
    <source>
        <strain evidence="2 3">MSK.1.17</strain>
    </source>
</reference>
<accession>A0AAX1SQ39</accession>